<reference evidence="9 10" key="1">
    <citation type="submission" date="2015-04" db="EMBL/GenBank/DDBJ databases">
        <authorList>
            <person name="Syromyatnikov M.Y."/>
            <person name="Popov V.N."/>
        </authorList>
    </citation>
    <scope>NUCLEOTIDE SEQUENCE [LARGE SCALE GENOMIC DNA]</scope>
</reference>
<feature type="domain" description="BED-type" evidence="8">
    <location>
        <begin position="6"/>
        <end position="65"/>
    </location>
</feature>
<organism evidence="9 10">
    <name type="scientific">Clunio marinus</name>
    <dbReference type="NCBI Taxonomy" id="568069"/>
    <lineage>
        <taxon>Eukaryota</taxon>
        <taxon>Metazoa</taxon>
        <taxon>Ecdysozoa</taxon>
        <taxon>Arthropoda</taxon>
        <taxon>Hexapoda</taxon>
        <taxon>Insecta</taxon>
        <taxon>Pterygota</taxon>
        <taxon>Neoptera</taxon>
        <taxon>Endopterygota</taxon>
        <taxon>Diptera</taxon>
        <taxon>Nematocera</taxon>
        <taxon>Chironomoidea</taxon>
        <taxon>Chironomidae</taxon>
        <taxon>Clunio</taxon>
    </lineage>
</organism>
<evidence type="ECO:0000256" key="6">
    <source>
        <dbReference type="PROSITE-ProRule" id="PRU00027"/>
    </source>
</evidence>
<evidence type="ECO:0000313" key="9">
    <source>
        <dbReference type="EMBL" id="CRK93359.1"/>
    </source>
</evidence>
<dbReference type="STRING" id="568069.A0A1J1HZ29"/>
<feature type="region of interest" description="Disordered" evidence="7">
    <location>
        <begin position="192"/>
        <end position="230"/>
    </location>
</feature>
<keyword evidence="4" id="KW-0862">Zinc</keyword>
<dbReference type="OrthoDB" id="1306014at2759"/>
<feature type="compositionally biased region" description="Polar residues" evidence="7">
    <location>
        <begin position="192"/>
        <end position="201"/>
    </location>
</feature>
<dbReference type="EMBL" id="CVRI01000037">
    <property type="protein sequence ID" value="CRK93359.1"/>
    <property type="molecule type" value="Genomic_DNA"/>
</dbReference>
<dbReference type="SMART" id="SM00355">
    <property type="entry name" value="ZnF_C2H2"/>
    <property type="match status" value="2"/>
</dbReference>
<feature type="region of interest" description="Disordered" evidence="7">
    <location>
        <begin position="92"/>
        <end position="118"/>
    </location>
</feature>
<evidence type="ECO:0000256" key="3">
    <source>
        <dbReference type="ARBA" id="ARBA00022771"/>
    </source>
</evidence>
<name>A0A1J1HZ29_9DIPT</name>
<dbReference type="InterPro" id="IPR003656">
    <property type="entry name" value="Znf_BED"/>
</dbReference>
<comment type="subcellular location">
    <subcellularLocation>
        <location evidence="1">Nucleus</location>
    </subcellularLocation>
</comment>
<dbReference type="GO" id="GO:0008270">
    <property type="term" value="F:zinc ion binding"/>
    <property type="evidence" value="ECO:0007669"/>
    <property type="project" value="UniProtKB-KW"/>
</dbReference>
<sequence>MGRKKKKAQKPWCWYCNREFDDEKILVQHQKAKHFKCHICHKKLYTAPGLSIHCMQVHKEAVDKVPNSLPNRSNIEIEIYGMEGIPAQDLKDHEKQKNGNKSESDDDEPSTKKLKIEPTVAGAAAALPSQMMMPNMVHPNMAQFPMMMQPGFPMMSGIPMMGQIPHMIGHRPLFPSAVATSAAQQKPTFPAYSNATISAPPTVQTSTTSTHVSDTQKPPTIPQTSGTATKIIHPPEDISLEEMRARKSQYKTYKVSASSPHSSLSNTSTSNNSNNNKYNESKMVQAAQEHAAVLAQANQQKQFEEINRAAILSRIQAARPVQQMGMIPGLRGQLLLPHMMQQAHPMMPQALLGQQMMRQQIALPPGFIGQVPGGIQMMPGVMPPQMQMMFPATNPMLSMMPPRFR</sequence>
<dbReference type="InterPro" id="IPR013087">
    <property type="entry name" value="Znf_C2H2_type"/>
</dbReference>
<proteinExistence type="predicted"/>
<dbReference type="Proteomes" id="UP000183832">
    <property type="component" value="Unassembled WGS sequence"/>
</dbReference>
<dbReference type="CDD" id="cd20908">
    <property type="entry name" value="SUF4-like"/>
    <property type="match status" value="1"/>
</dbReference>
<keyword evidence="5" id="KW-0539">Nucleus</keyword>
<keyword evidence="2" id="KW-0479">Metal-binding</keyword>
<dbReference type="PROSITE" id="PS50808">
    <property type="entry name" value="ZF_BED"/>
    <property type="match status" value="1"/>
</dbReference>
<evidence type="ECO:0000256" key="1">
    <source>
        <dbReference type="ARBA" id="ARBA00004123"/>
    </source>
</evidence>
<feature type="compositionally biased region" description="Low complexity" evidence="7">
    <location>
        <begin position="202"/>
        <end position="216"/>
    </location>
</feature>
<keyword evidence="10" id="KW-1185">Reference proteome</keyword>
<dbReference type="PANTHER" id="PTHR23215">
    <property type="entry name" value="ZINC FINGER PROTEIN 207"/>
    <property type="match status" value="1"/>
</dbReference>
<dbReference type="GO" id="GO:0005634">
    <property type="term" value="C:nucleus"/>
    <property type="evidence" value="ECO:0007669"/>
    <property type="project" value="UniProtKB-SubCell"/>
</dbReference>
<feature type="compositionally biased region" description="Low complexity" evidence="7">
    <location>
        <begin position="256"/>
        <end position="277"/>
    </location>
</feature>
<dbReference type="PROSITE" id="PS00028">
    <property type="entry name" value="ZINC_FINGER_C2H2_1"/>
    <property type="match status" value="2"/>
</dbReference>
<evidence type="ECO:0000256" key="7">
    <source>
        <dbReference type="SAM" id="MobiDB-lite"/>
    </source>
</evidence>
<evidence type="ECO:0000256" key="2">
    <source>
        <dbReference type="ARBA" id="ARBA00022723"/>
    </source>
</evidence>
<keyword evidence="3 6" id="KW-0863">Zinc-finger</keyword>
<gene>
    <name evidence="9" type="ORF">CLUMA_CG006900</name>
</gene>
<protein>
    <submittedName>
        <fullName evidence="9">CLUMA_CG006900, isoform A</fullName>
    </submittedName>
</protein>
<dbReference type="AlphaFoldDB" id="A0A1J1HZ29"/>
<evidence type="ECO:0000259" key="8">
    <source>
        <dbReference type="PROSITE" id="PS50808"/>
    </source>
</evidence>
<evidence type="ECO:0000256" key="5">
    <source>
        <dbReference type="ARBA" id="ARBA00023242"/>
    </source>
</evidence>
<feature type="region of interest" description="Disordered" evidence="7">
    <location>
        <begin position="251"/>
        <end position="277"/>
    </location>
</feature>
<dbReference type="GO" id="GO:0003677">
    <property type="term" value="F:DNA binding"/>
    <property type="evidence" value="ECO:0007669"/>
    <property type="project" value="InterPro"/>
</dbReference>
<accession>A0A1J1HZ29</accession>
<dbReference type="PANTHER" id="PTHR23215:SF0">
    <property type="entry name" value="BUB3-INTERACTING AND GLEBS MOTIF-CONTAINING PROTEIN ZNF207"/>
    <property type="match status" value="1"/>
</dbReference>
<evidence type="ECO:0000256" key="4">
    <source>
        <dbReference type="ARBA" id="ARBA00022833"/>
    </source>
</evidence>
<feature type="compositionally biased region" description="Basic and acidic residues" evidence="7">
    <location>
        <begin position="92"/>
        <end position="116"/>
    </location>
</feature>
<evidence type="ECO:0000313" key="10">
    <source>
        <dbReference type="Proteomes" id="UP000183832"/>
    </source>
</evidence>